<name>A0A023AYP1_GRENI</name>
<evidence type="ECO:0000313" key="2">
    <source>
        <dbReference type="Proteomes" id="UP000019763"/>
    </source>
</evidence>
<dbReference type="VEuPathDB" id="CryptoDB:GNI_174650"/>
<dbReference type="RefSeq" id="XP_011133386.1">
    <property type="nucleotide sequence ID" value="XM_011135084.1"/>
</dbReference>
<evidence type="ECO:0000313" key="1">
    <source>
        <dbReference type="EMBL" id="EZG43385.1"/>
    </source>
</evidence>
<reference evidence="1" key="1">
    <citation type="submission" date="2013-12" db="EMBL/GenBank/DDBJ databases">
        <authorList>
            <person name="Omoto C.K."/>
            <person name="Sibley D."/>
            <person name="Venepally P."/>
            <person name="Hadjithomas M."/>
            <person name="Karamycheva S."/>
            <person name="Brunk B."/>
            <person name="Roos D."/>
            <person name="Caler E."/>
            <person name="Lorenzi H."/>
        </authorList>
    </citation>
    <scope>NUCLEOTIDE SEQUENCE</scope>
</reference>
<dbReference type="EMBL" id="AFNH02001313">
    <property type="protein sequence ID" value="EZG43385.1"/>
    <property type="molecule type" value="Genomic_DNA"/>
</dbReference>
<protein>
    <submittedName>
        <fullName evidence="1">Uncharacterized protein</fullName>
    </submittedName>
</protein>
<sequence length="255" mass="29512">MVAHSPEEFTKDHHPAEELDQAKDIWLGGKNCFRFGLGVTDTVIEKLGDIAHQLSEIRTTNSPPRELYESRLGKWIATLGLILARSDYYMDHYIYFKHRNRVLFTYFADLVRWQVPEQRGSFPATNGDGFRFIQTEHRGLRMAIRHEELFVRRLMDLLIEQHAVDTGLTRHTIIENLRHEKAFRFSAHEDTFNRLYSQASNETIARVVTEWAYHRAWALGCAAVTTMYDVATVANAPALAEFPSLRTKAEAYLLE</sequence>
<dbReference type="AlphaFoldDB" id="A0A023AYP1"/>
<dbReference type="Proteomes" id="UP000019763">
    <property type="component" value="Unassembled WGS sequence"/>
</dbReference>
<comment type="caution">
    <text evidence="1">The sequence shown here is derived from an EMBL/GenBank/DDBJ whole genome shotgun (WGS) entry which is preliminary data.</text>
</comment>
<keyword evidence="2" id="KW-1185">Reference proteome</keyword>
<organism evidence="1 2">
    <name type="scientific">Gregarina niphandrodes</name>
    <name type="common">Septate eugregarine</name>
    <dbReference type="NCBI Taxonomy" id="110365"/>
    <lineage>
        <taxon>Eukaryota</taxon>
        <taxon>Sar</taxon>
        <taxon>Alveolata</taxon>
        <taxon>Apicomplexa</taxon>
        <taxon>Conoidasida</taxon>
        <taxon>Gregarinasina</taxon>
        <taxon>Eugregarinorida</taxon>
        <taxon>Gregarinidae</taxon>
        <taxon>Gregarina</taxon>
    </lineage>
</organism>
<accession>A0A023AYP1</accession>
<gene>
    <name evidence="1" type="ORF">GNI_174650</name>
</gene>
<proteinExistence type="predicted"/>
<dbReference type="GeneID" id="22915929"/>